<evidence type="ECO:0000313" key="8">
    <source>
        <dbReference type="Proteomes" id="UP000244722"/>
    </source>
</evidence>
<dbReference type="Proteomes" id="UP000244722">
    <property type="component" value="Unassembled WGS sequence"/>
</dbReference>
<reference evidence="7 8" key="1">
    <citation type="submission" date="2017-04" db="EMBL/GenBank/DDBJ databases">
        <title>Draft genome sequence of Tuber borchii Vittad., a whitish edible truffle.</title>
        <authorList>
            <consortium name="DOE Joint Genome Institute"/>
            <person name="Murat C."/>
            <person name="Kuo A."/>
            <person name="Barry K.W."/>
            <person name="Clum A."/>
            <person name="Dockter R.B."/>
            <person name="Fauchery L."/>
            <person name="Iotti M."/>
            <person name="Kohler A."/>
            <person name="Labutti K."/>
            <person name="Lindquist E.A."/>
            <person name="Lipzen A."/>
            <person name="Ohm R.A."/>
            <person name="Wang M."/>
            <person name="Grigoriev I.V."/>
            <person name="Zambonelli A."/>
            <person name="Martin F.M."/>
        </authorList>
    </citation>
    <scope>NUCLEOTIDE SEQUENCE [LARGE SCALE GENOMIC DNA]</scope>
    <source>
        <strain evidence="7 8">Tbo3840</strain>
    </source>
</reference>
<keyword evidence="4" id="KW-0067">ATP-binding</keyword>
<feature type="compositionally biased region" description="Basic and acidic residues" evidence="5">
    <location>
        <begin position="161"/>
        <end position="170"/>
    </location>
</feature>
<keyword evidence="3" id="KW-0547">Nucleotide-binding</keyword>
<dbReference type="PANTHER" id="PTHR43851">
    <property type="match status" value="1"/>
</dbReference>
<evidence type="ECO:0000313" key="7">
    <source>
        <dbReference type="EMBL" id="PUU83296.1"/>
    </source>
</evidence>
<dbReference type="GO" id="GO:0005524">
    <property type="term" value="F:ATP binding"/>
    <property type="evidence" value="ECO:0007669"/>
    <property type="project" value="UniProtKB-KW"/>
</dbReference>
<dbReference type="AlphaFoldDB" id="A0A2T7A6D6"/>
<sequence>MASRRLSDLIAVFSASSTVARKHYLIRTQQLNLYASTSSILKSSYGSQNIAPVKPKLVEREGIGQGYFYRPGDLNSLDPASKEDLSGTQKQADNNPLPDGTTPPSKTSTHFSNKEEGGEDHYSDQPTGVPKGSLSKGGLKLGPQSSKPSTTPSPRTSLSPEEAKRLDHESGTSISSVIEEPPDQVEAQGIKDDNIMFYLRQARASPVLSSFPSVKIPRQAEGEQGPSGGTNSDIFYTAPKKDSKTSKASEKVVVPEQESGVEGLNGELFHSRRAKSLFTQSRGTKEKTLEKIAKTQRDGVKLTGGRDQDTFYTKASTDALPETSTTSPAIISASKQEKSGIEDLASEISKNVGMASTAITEQVEKPAFQMSASRVPSSRLGRLLHYGGLAAGMAWGAAGESLRRATGGGDSGSTSGAMLSPANVERLVEKLSMMRGAALKLGQMMSIQDSKMLPPAIQEVLTRVQDGADYMPPFQRDSVLESNLGPKWRDLFSAFEEIPMAAASIGQVHAATLSSNGLPVAVKIQYPGVAASISSDLSNLAILLTASRLLPKGLYLDKTIANARVELAWECDYLREAESAKRFAILLQNDTSVFKVPAIIDEACGPQVLTMERMGGVGVTKIMSKLTQQERDFIGTQILKLCFREVREFKFMQTDPNWTNFLWNVEEQKVELLDFGASRAYPESFVHTYCALLKAGACSEESQIRDLSIKLGYLTGLESQTMLRAHVGSILALSEPFSINAPEVYDFSDQTVTDRVRGFIPLMMRERLTPPPEETYSLHRKLSGAFLLCARLGSRVPCRGIFEEVLGA</sequence>
<feature type="compositionally biased region" description="Polar residues" evidence="5">
    <location>
        <begin position="102"/>
        <end position="111"/>
    </location>
</feature>
<protein>
    <submittedName>
        <fullName evidence="7">ABC1 family-domain-containing protein</fullName>
    </submittedName>
</protein>
<dbReference type="GO" id="GO:0006744">
    <property type="term" value="P:ubiquinone biosynthetic process"/>
    <property type="evidence" value="ECO:0007669"/>
    <property type="project" value="TreeGrafter"/>
</dbReference>
<dbReference type="STRING" id="42251.A0A2T7A6D6"/>
<keyword evidence="8" id="KW-1185">Reference proteome</keyword>
<dbReference type="CDD" id="cd13970">
    <property type="entry name" value="ABC1_ADCK3"/>
    <property type="match status" value="1"/>
</dbReference>
<dbReference type="EMBL" id="NESQ01000015">
    <property type="protein sequence ID" value="PUU83296.1"/>
    <property type="molecule type" value="Genomic_DNA"/>
</dbReference>
<comment type="caution">
    <text evidence="7">The sequence shown here is derived from an EMBL/GenBank/DDBJ whole genome shotgun (WGS) entry which is preliminary data.</text>
</comment>
<evidence type="ECO:0000256" key="4">
    <source>
        <dbReference type="ARBA" id="ARBA00022840"/>
    </source>
</evidence>
<organism evidence="7 8">
    <name type="scientific">Tuber borchii</name>
    <name type="common">White truffle</name>
    <dbReference type="NCBI Taxonomy" id="42251"/>
    <lineage>
        <taxon>Eukaryota</taxon>
        <taxon>Fungi</taxon>
        <taxon>Dikarya</taxon>
        <taxon>Ascomycota</taxon>
        <taxon>Pezizomycotina</taxon>
        <taxon>Pezizomycetes</taxon>
        <taxon>Pezizales</taxon>
        <taxon>Tuberaceae</taxon>
        <taxon>Tuber</taxon>
    </lineage>
</organism>
<feature type="domain" description="ABC1 atypical kinase-like" evidence="6">
    <location>
        <begin position="463"/>
        <end position="704"/>
    </location>
</feature>
<accession>A0A2T7A6D6</accession>
<dbReference type="Pfam" id="PF03109">
    <property type="entry name" value="ABC1"/>
    <property type="match status" value="1"/>
</dbReference>
<dbReference type="InterPro" id="IPR011009">
    <property type="entry name" value="Kinase-like_dom_sf"/>
</dbReference>
<feature type="region of interest" description="Disordered" evidence="5">
    <location>
        <begin position="74"/>
        <end position="184"/>
    </location>
</feature>
<name>A0A2T7A6D6_TUBBO</name>
<dbReference type="InterPro" id="IPR051409">
    <property type="entry name" value="Atypical_kinase_ADCK"/>
</dbReference>
<proteinExistence type="inferred from homology"/>
<feature type="compositionally biased region" description="Basic and acidic residues" evidence="5">
    <location>
        <begin position="112"/>
        <end position="123"/>
    </location>
</feature>
<keyword evidence="2" id="KW-0808">Transferase</keyword>
<evidence type="ECO:0000256" key="3">
    <source>
        <dbReference type="ARBA" id="ARBA00022741"/>
    </source>
</evidence>
<dbReference type="SUPFAM" id="SSF56112">
    <property type="entry name" value="Protein kinase-like (PK-like)"/>
    <property type="match status" value="1"/>
</dbReference>
<dbReference type="GO" id="GO:0016740">
    <property type="term" value="F:transferase activity"/>
    <property type="evidence" value="ECO:0007669"/>
    <property type="project" value="UniProtKB-KW"/>
</dbReference>
<dbReference type="PANTHER" id="PTHR43851:SF3">
    <property type="entry name" value="COENZYME Q8"/>
    <property type="match status" value="1"/>
</dbReference>
<evidence type="ECO:0000256" key="2">
    <source>
        <dbReference type="ARBA" id="ARBA00022679"/>
    </source>
</evidence>
<dbReference type="InterPro" id="IPR004147">
    <property type="entry name" value="ABC1_dom"/>
</dbReference>
<gene>
    <name evidence="7" type="ORF">B9Z19DRAFT_1098690</name>
</gene>
<evidence type="ECO:0000259" key="6">
    <source>
        <dbReference type="Pfam" id="PF03109"/>
    </source>
</evidence>
<feature type="compositionally biased region" description="Basic and acidic residues" evidence="5">
    <location>
        <begin position="239"/>
        <end position="250"/>
    </location>
</feature>
<feature type="compositionally biased region" description="Low complexity" evidence="5">
    <location>
        <begin position="130"/>
        <end position="160"/>
    </location>
</feature>
<evidence type="ECO:0000256" key="5">
    <source>
        <dbReference type="SAM" id="MobiDB-lite"/>
    </source>
</evidence>
<evidence type="ECO:0000256" key="1">
    <source>
        <dbReference type="ARBA" id="ARBA00009670"/>
    </source>
</evidence>
<dbReference type="OrthoDB" id="201153at2759"/>
<comment type="similarity">
    <text evidence="1">Belongs to the protein kinase superfamily. ADCK protein kinase family.</text>
</comment>
<feature type="region of interest" description="Disordered" evidence="5">
    <location>
        <begin position="216"/>
        <end position="259"/>
    </location>
</feature>
<dbReference type="InterPro" id="IPR034646">
    <property type="entry name" value="ADCK3_dom"/>
</dbReference>